<reference evidence="2 3" key="1">
    <citation type="submission" date="2016-10" db="EMBL/GenBank/DDBJ databases">
        <authorList>
            <person name="de Groot N.N."/>
        </authorList>
    </citation>
    <scope>NUCLEOTIDE SEQUENCE [LARGE SCALE GENOMIC DNA]</scope>
    <source>
        <strain evidence="2 3">CBS 141442</strain>
    </source>
</reference>
<keyword evidence="1" id="KW-1133">Transmembrane helix</keyword>
<keyword evidence="1" id="KW-0472">Membrane</keyword>
<dbReference type="OrthoDB" id="10041630at2759"/>
<feature type="transmembrane region" description="Helical" evidence="1">
    <location>
        <begin position="52"/>
        <end position="75"/>
    </location>
</feature>
<protein>
    <submittedName>
        <fullName evidence="2">CIC11C00000000470</fullName>
    </submittedName>
</protein>
<evidence type="ECO:0000256" key="1">
    <source>
        <dbReference type="SAM" id="Phobius"/>
    </source>
</evidence>
<sequence>MASPIFISKPPPGFSVVAIIRGFQLALLGAYRSLQNPQLFKTQYYRQAGLAIALSVLLQVVLWSPIMILRLLAAFVGLFTSLERIADLASFLKGLQFNVLNISVFVVSASRFFTKDLDYLFLASLEFIDSVYILKHPDRTSQQYHANLVALSTNEKYTGFSLNLLQAKYSSSGEFAVFIQRHIRNGLSNLAVYLLCKIPVVGSVVLGFISFLSLNSKIGTIRALAIFGTLQLLPRYYAVKFLTTYWGSRSMVHDLLLPYFSRVRFTKLEKDQWIKSREGLLFGFGLCYFTLIKRLPWVGLLIFGFAESAVAYLITKVSDPPPNQVSLLVHWNASQLVWNKEKELDILLGLYVSKDEGFVPIPGSYIFT</sequence>
<keyword evidence="3" id="KW-1185">Reference proteome</keyword>
<feature type="transmembrane region" description="Helical" evidence="1">
    <location>
        <begin position="12"/>
        <end position="31"/>
    </location>
</feature>
<organism evidence="2 3">
    <name type="scientific">Sungouiella intermedia</name>
    <dbReference type="NCBI Taxonomy" id="45354"/>
    <lineage>
        <taxon>Eukaryota</taxon>
        <taxon>Fungi</taxon>
        <taxon>Dikarya</taxon>
        <taxon>Ascomycota</taxon>
        <taxon>Saccharomycotina</taxon>
        <taxon>Pichiomycetes</taxon>
        <taxon>Metschnikowiaceae</taxon>
        <taxon>Sungouiella</taxon>
    </lineage>
</organism>
<dbReference type="PANTHER" id="PTHR38421:SF1">
    <property type="entry name" value="TRANSMEMBRANE PROTEIN"/>
    <property type="match status" value="1"/>
</dbReference>
<feature type="transmembrane region" description="Helical" evidence="1">
    <location>
        <begin position="190"/>
        <end position="214"/>
    </location>
</feature>
<accession>A0A1L0BMU9</accession>
<evidence type="ECO:0000313" key="3">
    <source>
        <dbReference type="Proteomes" id="UP000182334"/>
    </source>
</evidence>
<dbReference type="EMBL" id="LT635758">
    <property type="protein sequence ID" value="SGZ52603.1"/>
    <property type="molecule type" value="Genomic_DNA"/>
</dbReference>
<proteinExistence type="predicted"/>
<dbReference type="PANTHER" id="PTHR38421">
    <property type="entry name" value="TRANSMEMBRANE PROTEIN USGS"/>
    <property type="match status" value="1"/>
</dbReference>
<name>A0A1L0BMU9_9ASCO</name>
<dbReference type="AlphaFoldDB" id="A0A1L0BMU9"/>
<keyword evidence="1" id="KW-0812">Transmembrane</keyword>
<dbReference type="Proteomes" id="UP000182334">
    <property type="component" value="Chromosome III"/>
</dbReference>
<gene>
    <name evidence="2" type="ORF">SAMEA4029010_CIC11G00000000470</name>
</gene>
<evidence type="ECO:0000313" key="2">
    <source>
        <dbReference type="EMBL" id="SGZ52603.1"/>
    </source>
</evidence>